<dbReference type="GO" id="GO:0016788">
    <property type="term" value="F:hydrolase activity, acting on ester bonds"/>
    <property type="evidence" value="ECO:0007669"/>
    <property type="project" value="InterPro"/>
</dbReference>
<dbReference type="CDD" id="cd01630">
    <property type="entry name" value="HAD_KDO-like"/>
    <property type="match status" value="1"/>
</dbReference>
<evidence type="ECO:0000256" key="2">
    <source>
        <dbReference type="ARBA" id="ARBA00005893"/>
    </source>
</evidence>
<evidence type="ECO:0000256" key="4">
    <source>
        <dbReference type="ARBA" id="ARBA00022723"/>
    </source>
</evidence>
<keyword evidence="6 7" id="KW-0460">Magnesium</keyword>
<dbReference type="PANTHER" id="PTHR21485:SF3">
    <property type="entry name" value="N-ACYLNEURAMINATE CYTIDYLYLTRANSFERASE"/>
    <property type="match status" value="1"/>
</dbReference>
<dbReference type="KEGG" id="ppec:H9W90_05135"/>
<dbReference type="PIRSF" id="PIRSF006118">
    <property type="entry name" value="KDO8-P_Ptase"/>
    <property type="match status" value="1"/>
</dbReference>
<dbReference type="InterPro" id="IPR036412">
    <property type="entry name" value="HAD-like_sf"/>
</dbReference>
<comment type="cofactor">
    <cofactor evidence="1 7">
        <name>Mg(2+)</name>
        <dbReference type="ChEBI" id="CHEBI:18420"/>
    </cofactor>
</comment>
<dbReference type="RefSeq" id="WP_187483385.1">
    <property type="nucleotide sequence ID" value="NZ_CP060695.1"/>
</dbReference>
<dbReference type="SFLD" id="SFLDS00003">
    <property type="entry name" value="Haloacid_Dehalogenase"/>
    <property type="match status" value="1"/>
</dbReference>
<organism evidence="8 9">
    <name type="scientific">Polaribacter pectinis</name>
    <dbReference type="NCBI Taxonomy" id="2738844"/>
    <lineage>
        <taxon>Bacteria</taxon>
        <taxon>Pseudomonadati</taxon>
        <taxon>Bacteroidota</taxon>
        <taxon>Flavobacteriia</taxon>
        <taxon>Flavobacteriales</taxon>
        <taxon>Flavobacteriaceae</taxon>
    </lineage>
</organism>
<evidence type="ECO:0000313" key="9">
    <source>
        <dbReference type="Proteomes" id="UP000515808"/>
    </source>
</evidence>
<dbReference type="InterPro" id="IPR050793">
    <property type="entry name" value="CMP-NeuNAc_synthase"/>
</dbReference>
<dbReference type="EMBL" id="CP060695">
    <property type="protein sequence ID" value="QNM86506.1"/>
    <property type="molecule type" value="Genomic_DNA"/>
</dbReference>
<evidence type="ECO:0000256" key="3">
    <source>
        <dbReference type="ARBA" id="ARBA00011881"/>
    </source>
</evidence>
<dbReference type="Gene3D" id="3.40.50.1000">
    <property type="entry name" value="HAD superfamily/HAD-like"/>
    <property type="match status" value="1"/>
</dbReference>
<dbReference type="Pfam" id="PF00702">
    <property type="entry name" value="Hydrolase"/>
    <property type="match status" value="1"/>
</dbReference>
<dbReference type="NCBIfam" id="TIGR01670">
    <property type="entry name" value="KdsC-phosphatas"/>
    <property type="match status" value="1"/>
</dbReference>
<comment type="subunit">
    <text evidence="3">Homotetramer.</text>
</comment>
<evidence type="ECO:0000256" key="7">
    <source>
        <dbReference type="PIRSR" id="PIRSR006118-2"/>
    </source>
</evidence>
<dbReference type="SFLD" id="SFLDG01138">
    <property type="entry name" value="C1.6.2:_Deoxy-d-mannose-octulo"/>
    <property type="match status" value="1"/>
</dbReference>
<keyword evidence="5 8" id="KW-0378">Hydrolase</keyword>
<reference evidence="8 9" key="1">
    <citation type="submission" date="2020-08" db="EMBL/GenBank/DDBJ databases">
        <title>Polaribacter sp. L12M9 isolated from gut of the Korean scallop.</title>
        <authorList>
            <person name="Jeong Y.S."/>
        </authorList>
    </citation>
    <scope>NUCLEOTIDE SEQUENCE [LARGE SCALE GENOMIC DNA]</scope>
    <source>
        <strain evidence="8 9">L12M9</strain>
    </source>
</reference>
<keyword evidence="9" id="KW-1185">Reference proteome</keyword>
<dbReference type="Proteomes" id="UP000515808">
    <property type="component" value="Chromosome"/>
</dbReference>
<dbReference type="GO" id="GO:0046872">
    <property type="term" value="F:metal ion binding"/>
    <property type="evidence" value="ECO:0007669"/>
    <property type="project" value="UniProtKB-KW"/>
</dbReference>
<feature type="binding site" evidence="7">
    <location>
        <position position="20"/>
    </location>
    <ligand>
        <name>substrate</name>
    </ligand>
</feature>
<comment type="similarity">
    <text evidence="2">Belongs to the KdsC family.</text>
</comment>
<accession>A0A7G9LD07</accession>
<evidence type="ECO:0000256" key="6">
    <source>
        <dbReference type="ARBA" id="ARBA00022842"/>
    </source>
</evidence>
<protein>
    <submittedName>
        <fullName evidence="8">HAD-IIIA family hydrolase</fullName>
    </submittedName>
</protein>
<dbReference type="AlphaFoldDB" id="A0A7G9LD07"/>
<dbReference type="FunFam" id="3.40.50.1000:FF:000029">
    <property type="entry name" value="3-deoxy-D-manno-octulosonate 8-phosphate phosphatase KdsC"/>
    <property type="match status" value="1"/>
</dbReference>
<evidence type="ECO:0000313" key="8">
    <source>
        <dbReference type="EMBL" id="QNM86506.1"/>
    </source>
</evidence>
<dbReference type="InterPro" id="IPR023214">
    <property type="entry name" value="HAD_sf"/>
</dbReference>
<sequence length="174" mass="19540">MEISFKQLLPKINTFIFDVDGVLTNGMLTIMPDGELVRHMNVKDGYAMKNALNKGFRVCIISGGTNEGVRKRLAALGIEDIYLGAHDKIKQYQELVEKYNLQPENVLYMGDDVPDYPVMKLVGLPACPNDAVQEIQSLSKYISNKKGGEGCVRDVIEQVLRVQQKWDENFDASL</sequence>
<dbReference type="InterPro" id="IPR010023">
    <property type="entry name" value="KdsC_fam"/>
</dbReference>
<dbReference type="PANTHER" id="PTHR21485">
    <property type="entry name" value="HAD SUPERFAMILY MEMBERS CMAS AND KDSC"/>
    <property type="match status" value="1"/>
</dbReference>
<dbReference type="GO" id="GO:0008781">
    <property type="term" value="F:N-acylneuraminate cytidylyltransferase activity"/>
    <property type="evidence" value="ECO:0007669"/>
    <property type="project" value="TreeGrafter"/>
</dbReference>
<keyword evidence="4 7" id="KW-0479">Metal-binding</keyword>
<proteinExistence type="inferred from homology"/>
<name>A0A7G9LD07_9FLAO</name>
<feature type="binding site" evidence="7">
    <location>
        <position position="18"/>
    </location>
    <ligand>
        <name>Mg(2+)</name>
        <dbReference type="ChEBI" id="CHEBI:18420"/>
    </ligand>
</feature>
<feature type="binding site" evidence="7">
    <location>
        <position position="111"/>
    </location>
    <ligand>
        <name>Mg(2+)</name>
        <dbReference type="ChEBI" id="CHEBI:18420"/>
    </ligand>
</feature>
<evidence type="ECO:0000256" key="5">
    <source>
        <dbReference type="ARBA" id="ARBA00022801"/>
    </source>
</evidence>
<gene>
    <name evidence="8" type="ORF">H9W90_05135</name>
</gene>
<dbReference type="SUPFAM" id="SSF56784">
    <property type="entry name" value="HAD-like"/>
    <property type="match status" value="1"/>
</dbReference>
<dbReference type="SFLD" id="SFLDG01136">
    <property type="entry name" value="C1.6:_Phosphoserine_Phosphatas"/>
    <property type="match status" value="1"/>
</dbReference>
<evidence type="ECO:0000256" key="1">
    <source>
        <dbReference type="ARBA" id="ARBA00001946"/>
    </source>
</evidence>